<protein>
    <submittedName>
        <fullName evidence="1">NAD(P)/FAD-dependent oxidoreductase</fullName>
    </submittedName>
</protein>
<sequence>MADKSYDAVVIGGGHHGTTIAPYLAKAGLSVGVFERLDHLGGGAVSYDDSPAPGFRGNFCAHFTRYYGHPAYKEFNLRDEGLEYVFPDTNEGAVFDDGTSYVAYAGYPVVDPKTGKTEYSETNVKKTYDQIARFSKADAEAYLYWTEKYNDYIRPAFHEFRFAVPTPYGVPDALEKLMTNPETGFDPSMQFMTAKEWAHYIFESPELRILTMRGFLTSSGIYPDDVPGIMYAFATLHLVLGWETAAIAKGGTQSITDSLVSAGKKLGVEYFINSEVDKLLIDSGKAKGIKLLDGTEIEAKQMVVSDNATPQLFLRMIGEEHLSTQMKRKVDSYFFDRAQLFWGPIGVHELPQYTAARDNPDINCTPRTYYLPKDLGYTEDKYMHEIFLLGMPSKFHLLSAPDSIWDPTRAPEGKHSIHVEEFTAPARLFSRKEWRQLHDEFVDDMMEQWQKYAPNMTKDNLIGERVATPIDIQDTHLDMREGGWSEGNCGGSQSGRFRGLPGGLKTFIDGLYMCSSGVAGGPAIGRGSSYNCYQVIAKDYGLRMPEY</sequence>
<dbReference type="Gene3D" id="3.50.50.60">
    <property type="entry name" value="FAD/NAD(P)-binding domain"/>
    <property type="match status" value="2"/>
</dbReference>
<accession>A0A8J6T868</accession>
<organism evidence="1 2">
    <name type="scientific">Candidatus Desulfacyla euxinica</name>
    <dbReference type="NCBI Taxonomy" id="2841693"/>
    <lineage>
        <taxon>Bacteria</taxon>
        <taxon>Deltaproteobacteria</taxon>
        <taxon>Candidatus Desulfacyla</taxon>
    </lineage>
</organism>
<dbReference type="PANTHER" id="PTHR10668:SF103">
    <property type="entry name" value="PYRIDINE NUCLEOTIDE-DISULFIDE OXIDOREDUCTASE DOMAIN-CONTAINING PROTEIN 2"/>
    <property type="match status" value="1"/>
</dbReference>
<dbReference type="AlphaFoldDB" id="A0A8J6T868"/>
<evidence type="ECO:0000313" key="2">
    <source>
        <dbReference type="Proteomes" id="UP000650524"/>
    </source>
</evidence>
<dbReference type="PANTHER" id="PTHR10668">
    <property type="entry name" value="PHYTOENE DEHYDROGENASE"/>
    <property type="match status" value="1"/>
</dbReference>
<dbReference type="InterPro" id="IPR036188">
    <property type="entry name" value="FAD/NAD-bd_sf"/>
</dbReference>
<reference evidence="1 2" key="1">
    <citation type="submission" date="2020-08" db="EMBL/GenBank/DDBJ databases">
        <title>Bridging the membrane lipid divide: bacteria of the FCB group superphylum have the potential to synthesize archaeal ether lipids.</title>
        <authorList>
            <person name="Villanueva L."/>
            <person name="Von Meijenfeldt F.A.B."/>
            <person name="Westbye A.B."/>
            <person name="Yadav S."/>
            <person name="Hopmans E.C."/>
            <person name="Dutilh B.E."/>
            <person name="Sinninghe Damste J.S."/>
        </authorList>
    </citation>
    <scope>NUCLEOTIDE SEQUENCE [LARGE SCALE GENOMIC DNA]</scope>
    <source>
        <strain evidence="1">NIOZ-UU27</strain>
    </source>
</reference>
<proteinExistence type="predicted"/>
<comment type="caution">
    <text evidence="1">The sequence shown here is derived from an EMBL/GenBank/DDBJ whole genome shotgun (WGS) entry which is preliminary data.</text>
</comment>
<dbReference type="EMBL" id="JACNJD010000199">
    <property type="protein sequence ID" value="MBC8177263.1"/>
    <property type="molecule type" value="Genomic_DNA"/>
</dbReference>
<dbReference type="Pfam" id="PF13450">
    <property type="entry name" value="NAD_binding_8"/>
    <property type="match status" value="1"/>
</dbReference>
<gene>
    <name evidence="1" type="ORF">H8E19_07635</name>
</gene>
<dbReference type="Proteomes" id="UP000650524">
    <property type="component" value="Unassembled WGS sequence"/>
</dbReference>
<evidence type="ECO:0000313" key="1">
    <source>
        <dbReference type="EMBL" id="MBC8177263.1"/>
    </source>
</evidence>
<name>A0A8J6T868_9DELT</name>
<dbReference type="SUPFAM" id="SSF51905">
    <property type="entry name" value="FAD/NAD(P)-binding domain"/>
    <property type="match status" value="1"/>
</dbReference>